<dbReference type="InterPro" id="IPR013815">
    <property type="entry name" value="ATP_grasp_subdomain_1"/>
</dbReference>
<dbReference type="EC" id="6.3.4.13" evidence="4 12"/>
<evidence type="ECO:0000256" key="8">
    <source>
        <dbReference type="ARBA" id="ARBA00022840"/>
    </source>
</evidence>
<evidence type="ECO:0000256" key="5">
    <source>
        <dbReference type="ARBA" id="ARBA00022598"/>
    </source>
</evidence>
<evidence type="ECO:0000256" key="12">
    <source>
        <dbReference type="HAMAP-Rule" id="MF_00138"/>
    </source>
</evidence>
<comment type="pathway">
    <text evidence="3 12">Purine metabolism; IMP biosynthesis via de novo pathway; N(1)-(5-phospho-D-ribosyl)glycinamide from 5-phospho-alpha-D-ribose 1-diphosphate: step 2/2.</text>
</comment>
<dbReference type="GO" id="GO:0009113">
    <property type="term" value="P:purine nucleobase biosynthetic process"/>
    <property type="evidence" value="ECO:0007669"/>
    <property type="project" value="InterPro"/>
</dbReference>
<evidence type="ECO:0000256" key="9">
    <source>
        <dbReference type="ARBA" id="ARBA00038345"/>
    </source>
</evidence>
<evidence type="ECO:0000256" key="1">
    <source>
        <dbReference type="ARBA" id="ARBA00001936"/>
    </source>
</evidence>
<dbReference type="GO" id="GO:0046872">
    <property type="term" value="F:metal ion binding"/>
    <property type="evidence" value="ECO:0007669"/>
    <property type="project" value="InterPro"/>
</dbReference>
<comment type="catalytic activity">
    <reaction evidence="12">
        <text>5-phospho-beta-D-ribosylamine + glycine + ATP = N(1)-(5-phospho-beta-D-ribosyl)glycinamide + ADP + phosphate + H(+)</text>
        <dbReference type="Rhea" id="RHEA:17453"/>
        <dbReference type="ChEBI" id="CHEBI:15378"/>
        <dbReference type="ChEBI" id="CHEBI:30616"/>
        <dbReference type="ChEBI" id="CHEBI:43474"/>
        <dbReference type="ChEBI" id="CHEBI:57305"/>
        <dbReference type="ChEBI" id="CHEBI:58681"/>
        <dbReference type="ChEBI" id="CHEBI:143788"/>
        <dbReference type="ChEBI" id="CHEBI:456216"/>
        <dbReference type="EC" id="6.3.4.13"/>
    </reaction>
</comment>
<dbReference type="UniPathway" id="UPA00074">
    <property type="reaction ID" value="UER00125"/>
</dbReference>
<dbReference type="InterPro" id="IPR000115">
    <property type="entry name" value="PRibGlycinamide_synth"/>
</dbReference>
<evidence type="ECO:0000313" key="16">
    <source>
        <dbReference type="Proteomes" id="UP000509414"/>
    </source>
</evidence>
<dbReference type="Gene3D" id="3.40.50.20">
    <property type="match status" value="1"/>
</dbReference>
<dbReference type="InterPro" id="IPR020559">
    <property type="entry name" value="PRibGlycinamide_synth_CS"/>
</dbReference>
<organism evidence="15 16">
    <name type="scientific">Candidatus Campylobacter infans</name>
    <dbReference type="NCBI Taxonomy" id="2561898"/>
    <lineage>
        <taxon>Bacteria</taxon>
        <taxon>Pseudomonadati</taxon>
        <taxon>Campylobacterota</taxon>
        <taxon>Epsilonproteobacteria</taxon>
        <taxon>Campylobacterales</taxon>
        <taxon>Campylobacteraceae</taxon>
        <taxon>Campylobacter</taxon>
    </lineage>
</organism>
<dbReference type="KEGG" id="cinf:CINF_1487"/>
<dbReference type="PANTHER" id="PTHR43472">
    <property type="entry name" value="PHOSPHORIBOSYLAMINE--GLYCINE LIGASE"/>
    <property type="match status" value="1"/>
</dbReference>
<keyword evidence="8 13" id="KW-0067">ATP-binding</keyword>
<sequence>MKILIIGNGGREFALALRLKADNNDIFIAPGNAASNAIAKNINIQNFNELALWAKNEGIDLCVVGPENALDAGVVDIFKEQGLAIFGPSKAAAKLESSKTFMKDFLAKNNIRTAAFLNTHDYSHACEFIDEIFAKNASKVVIKADGLCAGKGVIIANNADEAKMATKDMLNGQSFGDAGKRVVIEEFLDGFELSFFAICDGENFLSLPVAQDHKKLLDGDMGPNTGGMGAYAPSMLASSDLILRVENEILRPSLEGMKRDGTPFCGVLFIGLMIVDNEPFVLEYNVRFGDPECEVLMPLIGGDFGEILLKAANGELENIKLNGRFAVGVVMASKDYPYKSSQAQIISIDNKELSVNEATSYNTNDCHICFAGVSQINGKLAANGGRVLVCVGLGDSIEKAQAKAYELAKKISFTGAQYRKDIAYQALR</sequence>
<dbReference type="Pfam" id="PF01071">
    <property type="entry name" value="GARS_A"/>
    <property type="match status" value="1"/>
</dbReference>
<dbReference type="AlphaFoldDB" id="A0A7H9CIN2"/>
<evidence type="ECO:0000313" key="15">
    <source>
        <dbReference type="EMBL" id="QLI05966.1"/>
    </source>
</evidence>
<feature type="domain" description="ATP-grasp" evidence="14">
    <location>
        <begin position="103"/>
        <end position="313"/>
    </location>
</feature>
<evidence type="ECO:0000259" key="14">
    <source>
        <dbReference type="PROSITE" id="PS50975"/>
    </source>
</evidence>
<evidence type="ECO:0000256" key="10">
    <source>
        <dbReference type="ARBA" id="ARBA00042242"/>
    </source>
</evidence>
<evidence type="ECO:0000256" key="4">
    <source>
        <dbReference type="ARBA" id="ARBA00013255"/>
    </source>
</evidence>
<evidence type="ECO:0000256" key="3">
    <source>
        <dbReference type="ARBA" id="ARBA00005174"/>
    </source>
</evidence>
<evidence type="ECO:0000256" key="11">
    <source>
        <dbReference type="ARBA" id="ARBA00042864"/>
    </source>
</evidence>
<dbReference type="SUPFAM" id="SSF56059">
    <property type="entry name" value="Glutathione synthetase ATP-binding domain-like"/>
    <property type="match status" value="1"/>
</dbReference>
<dbReference type="EMBL" id="CP049075">
    <property type="protein sequence ID" value="QLI05966.1"/>
    <property type="molecule type" value="Genomic_DNA"/>
</dbReference>
<dbReference type="Gene3D" id="3.90.600.10">
    <property type="entry name" value="Phosphoribosylglycinamide synthetase, C-terminal domain"/>
    <property type="match status" value="1"/>
</dbReference>
<evidence type="ECO:0000256" key="7">
    <source>
        <dbReference type="ARBA" id="ARBA00022755"/>
    </source>
</evidence>
<dbReference type="Gene3D" id="3.30.470.20">
    <property type="entry name" value="ATP-grasp fold, B domain"/>
    <property type="match status" value="1"/>
</dbReference>
<dbReference type="InterPro" id="IPR011054">
    <property type="entry name" value="Rudment_hybrid_motif"/>
</dbReference>
<gene>
    <name evidence="12 15" type="primary">purD</name>
    <name evidence="15" type="ORF">CINF_1487</name>
</gene>
<dbReference type="PROSITE" id="PS00184">
    <property type="entry name" value="GARS"/>
    <property type="match status" value="1"/>
</dbReference>
<dbReference type="InterPro" id="IPR020562">
    <property type="entry name" value="PRibGlycinamide_synth_N"/>
</dbReference>
<comment type="similarity">
    <text evidence="9 12">Belongs to the GARS family.</text>
</comment>
<comment type="cofactor">
    <cofactor evidence="2">
        <name>Mg(2+)</name>
        <dbReference type="ChEBI" id="CHEBI:18420"/>
    </cofactor>
</comment>
<dbReference type="RefSeq" id="WP_179975082.1">
    <property type="nucleotide sequence ID" value="NZ_CP049075.1"/>
</dbReference>
<dbReference type="SMART" id="SM01209">
    <property type="entry name" value="GARS_A"/>
    <property type="match status" value="1"/>
</dbReference>
<dbReference type="InterPro" id="IPR037123">
    <property type="entry name" value="PRibGlycinamide_synth_C_sf"/>
</dbReference>
<accession>A0A7H9CIN2</accession>
<evidence type="ECO:0000256" key="13">
    <source>
        <dbReference type="PROSITE-ProRule" id="PRU00409"/>
    </source>
</evidence>
<dbReference type="SUPFAM" id="SSF52440">
    <property type="entry name" value="PreATP-grasp domain"/>
    <property type="match status" value="1"/>
</dbReference>
<dbReference type="SUPFAM" id="SSF51246">
    <property type="entry name" value="Rudiment single hybrid motif"/>
    <property type="match status" value="1"/>
</dbReference>
<dbReference type="Pfam" id="PF02843">
    <property type="entry name" value="GARS_C"/>
    <property type="match status" value="1"/>
</dbReference>
<dbReference type="InterPro" id="IPR020561">
    <property type="entry name" value="PRibGlycinamid_synth_ATP-grasp"/>
</dbReference>
<dbReference type="SMART" id="SM01210">
    <property type="entry name" value="GARS_C"/>
    <property type="match status" value="1"/>
</dbReference>
<evidence type="ECO:0000256" key="6">
    <source>
        <dbReference type="ARBA" id="ARBA00022741"/>
    </source>
</evidence>
<dbReference type="GO" id="GO:0005524">
    <property type="term" value="F:ATP binding"/>
    <property type="evidence" value="ECO:0007669"/>
    <property type="project" value="UniProtKB-UniRule"/>
</dbReference>
<reference evidence="15 16" key="1">
    <citation type="submission" date="2020-02" db="EMBL/GenBank/DDBJ databases">
        <title>Complete genome sequence of the novel Campylobacter species Candidatus Campylobacter infans.</title>
        <authorList>
            <person name="Duim B."/>
            <person name="Zomer A."/>
            <person name="van der Graaf L."/>
            <person name="Wagenaar J."/>
        </authorList>
    </citation>
    <scope>NUCLEOTIDE SEQUENCE [LARGE SCALE GENOMIC DNA]</scope>
    <source>
        <strain evidence="15 16">19S00001</strain>
    </source>
</reference>
<dbReference type="Pfam" id="PF02844">
    <property type="entry name" value="GARS_N"/>
    <property type="match status" value="1"/>
</dbReference>
<proteinExistence type="inferred from homology"/>
<comment type="cofactor">
    <cofactor evidence="1">
        <name>Mn(2+)</name>
        <dbReference type="ChEBI" id="CHEBI:29035"/>
    </cofactor>
</comment>
<dbReference type="PROSITE" id="PS50975">
    <property type="entry name" value="ATP_GRASP"/>
    <property type="match status" value="1"/>
</dbReference>
<keyword evidence="7 12" id="KW-0658">Purine biosynthesis</keyword>
<dbReference type="GO" id="GO:0004637">
    <property type="term" value="F:phosphoribosylamine-glycine ligase activity"/>
    <property type="evidence" value="ECO:0007669"/>
    <property type="project" value="UniProtKB-UniRule"/>
</dbReference>
<keyword evidence="5 12" id="KW-0436">Ligase</keyword>
<dbReference type="PANTHER" id="PTHR43472:SF1">
    <property type="entry name" value="PHOSPHORIBOSYLAMINE--GLYCINE LIGASE, CHLOROPLASTIC"/>
    <property type="match status" value="1"/>
</dbReference>
<dbReference type="Gene3D" id="3.30.1490.20">
    <property type="entry name" value="ATP-grasp fold, A domain"/>
    <property type="match status" value="1"/>
</dbReference>
<dbReference type="HAMAP" id="MF_00138">
    <property type="entry name" value="GARS"/>
    <property type="match status" value="1"/>
</dbReference>
<evidence type="ECO:0000256" key="2">
    <source>
        <dbReference type="ARBA" id="ARBA00001946"/>
    </source>
</evidence>
<dbReference type="NCBIfam" id="TIGR00877">
    <property type="entry name" value="purD"/>
    <property type="match status" value="1"/>
</dbReference>
<dbReference type="Proteomes" id="UP000509414">
    <property type="component" value="Chromosome"/>
</dbReference>
<dbReference type="InterPro" id="IPR011761">
    <property type="entry name" value="ATP-grasp"/>
</dbReference>
<dbReference type="InterPro" id="IPR020560">
    <property type="entry name" value="PRibGlycinamide_synth_C-dom"/>
</dbReference>
<name>A0A7H9CIN2_9BACT</name>
<keyword evidence="16" id="KW-1185">Reference proteome</keyword>
<keyword evidence="6 13" id="KW-0547">Nucleotide-binding</keyword>
<dbReference type="GO" id="GO:0006189">
    <property type="term" value="P:'de novo' IMP biosynthetic process"/>
    <property type="evidence" value="ECO:0007669"/>
    <property type="project" value="UniProtKB-UniRule"/>
</dbReference>
<protein>
    <recommendedName>
        <fullName evidence="4 12">Phosphoribosylamine--glycine ligase</fullName>
        <ecNumber evidence="4 12">6.3.4.13</ecNumber>
    </recommendedName>
    <alternativeName>
        <fullName evidence="12">GARS</fullName>
    </alternativeName>
    <alternativeName>
        <fullName evidence="10 12">Glycinamide ribonucleotide synthetase</fullName>
    </alternativeName>
    <alternativeName>
        <fullName evidence="11 12">Phosphoribosylglycinamide synthetase</fullName>
    </alternativeName>
</protein>
<dbReference type="InterPro" id="IPR016185">
    <property type="entry name" value="PreATP-grasp_dom_sf"/>
</dbReference>